<dbReference type="Gene3D" id="3.10.310.20">
    <property type="entry name" value="DHHA2 domain"/>
    <property type="match status" value="1"/>
</dbReference>
<dbReference type="GO" id="GO:0004427">
    <property type="term" value="F:inorganic diphosphate phosphatase activity"/>
    <property type="evidence" value="ECO:0007669"/>
    <property type="project" value="UniProtKB-EC"/>
</dbReference>
<evidence type="ECO:0000256" key="7">
    <source>
        <dbReference type="ARBA" id="ARBA00047820"/>
    </source>
</evidence>
<dbReference type="InterPro" id="IPR010766">
    <property type="entry name" value="DRTGG"/>
</dbReference>
<comment type="catalytic activity">
    <reaction evidence="7">
        <text>diphosphate + H2O = 2 phosphate + H(+)</text>
        <dbReference type="Rhea" id="RHEA:24576"/>
        <dbReference type="ChEBI" id="CHEBI:15377"/>
        <dbReference type="ChEBI" id="CHEBI:15378"/>
        <dbReference type="ChEBI" id="CHEBI:33019"/>
        <dbReference type="ChEBI" id="CHEBI:43474"/>
        <dbReference type="EC" id="3.6.1.1"/>
    </reaction>
</comment>
<evidence type="ECO:0000256" key="2">
    <source>
        <dbReference type="ARBA" id="ARBA00012146"/>
    </source>
</evidence>
<gene>
    <name evidence="10" type="ORF">FYJ65_02210</name>
</gene>
<sequence length="550" mass="61381">MQQERNIIVIGHKNPDTDSICSAIAYAHLKNMTTHSHHYVPMRAGEISQETMYVLDRFNMPVPNYLGDIGAQVCDMEIRRTPGASKDMTIKQAWDFMAETDAVTLAVTEEDRVIGLITKGDIAQTFMEAEDSRFLSRMKPRYRDIADTVNGTIVVGDGDDRFEEGKVLVGAAMVERMQEHIEPGDLMLMVDRVENQIGALEKGAKVLIFCLGAKANEEVIAKARTEKAVIIETSMDTFAVCMEIHKSVPLESFMLKEDIMTFRMDDYTDKVRAAMASTRHRAFPVVDSNDCYVGTISRRNLLGIQKKRVILVDHNETSQAVDNINEAEILEIVDHHRLGTLQTLQPIYFVNQPVGCTATILYEMFVEKGIEIAPSIAGLLCAAVISDTLMFRSPTCTLKDKMAAGALALLADIDIEAFATEMFEAGSDLGNKSEEEIFYQDYKKFTFGNTSFGVGQISSMSADELQEIKKRIQPLLRHECGKNGVSMVFFLLTDIRNSSSEMLYAGDRAEELADIAFKDAPKSDGSYYLEGVLSRKKQLIPAFMRAINLM</sequence>
<keyword evidence="8" id="KW-0129">CBS domain</keyword>
<dbReference type="Gene3D" id="3.90.1640.10">
    <property type="entry name" value="inorganic pyrophosphatase (n-terminal core)"/>
    <property type="match status" value="2"/>
</dbReference>
<dbReference type="InterPro" id="IPR038222">
    <property type="entry name" value="DHHA2_dom_sf"/>
</dbReference>
<dbReference type="Gene3D" id="3.10.580.10">
    <property type="entry name" value="CBS-domain"/>
    <property type="match status" value="1"/>
</dbReference>
<organism evidence="10 11">
    <name type="scientific">Mogibacterium kristiansenii</name>
    <dbReference type="NCBI Taxonomy" id="2606708"/>
    <lineage>
        <taxon>Bacteria</taxon>
        <taxon>Bacillati</taxon>
        <taxon>Bacillota</taxon>
        <taxon>Clostridia</taxon>
        <taxon>Peptostreptococcales</taxon>
        <taxon>Anaerovoracaceae</taxon>
        <taxon>Mogibacterium</taxon>
    </lineage>
</organism>
<dbReference type="EC" id="3.6.1.1" evidence="2"/>
<feature type="domain" description="CBS" evidence="9">
    <location>
        <begin position="76"/>
        <end position="132"/>
    </location>
</feature>
<dbReference type="EMBL" id="VUNA01000003">
    <property type="protein sequence ID" value="MST70161.1"/>
    <property type="molecule type" value="Genomic_DNA"/>
</dbReference>
<keyword evidence="3" id="KW-0479">Metal-binding</keyword>
<comment type="cofactor">
    <cofactor evidence="1">
        <name>Mn(2+)</name>
        <dbReference type="ChEBI" id="CHEBI:29035"/>
    </cofactor>
</comment>
<dbReference type="Pfam" id="PF07085">
    <property type="entry name" value="DRTGG"/>
    <property type="match status" value="1"/>
</dbReference>
<evidence type="ECO:0000256" key="6">
    <source>
        <dbReference type="ARBA" id="ARBA00032535"/>
    </source>
</evidence>
<evidence type="ECO:0000259" key="9">
    <source>
        <dbReference type="PROSITE" id="PS51371"/>
    </source>
</evidence>
<keyword evidence="11" id="KW-1185">Reference proteome</keyword>
<dbReference type="InterPro" id="IPR038763">
    <property type="entry name" value="DHH_sf"/>
</dbReference>
<name>A0A6N7XKP3_9FIRM</name>
<accession>A0A6N7XKP3</accession>
<dbReference type="Pfam" id="PF02833">
    <property type="entry name" value="DHHA2"/>
    <property type="match status" value="1"/>
</dbReference>
<proteinExistence type="predicted"/>
<evidence type="ECO:0000256" key="4">
    <source>
        <dbReference type="ARBA" id="ARBA00022801"/>
    </source>
</evidence>
<keyword evidence="4 10" id="KW-0378">Hydrolase</keyword>
<dbReference type="SUPFAM" id="SSF75138">
    <property type="entry name" value="HprK N-terminal domain-like"/>
    <property type="match status" value="1"/>
</dbReference>
<evidence type="ECO:0000256" key="5">
    <source>
        <dbReference type="ARBA" id="ARBA00023211"/>
    </source>
</evidence>
<dbReference type="InterPro" id="IPR028979">
    <property type="entry name" value="Ser_kin/Pase_Hpr-like_N_sf"/>
</dbReference>
<dbReference type="InterPro" id="IPR000644">
    <property type="entry name" value="CBS_dom"/>
</dbReference>
<dbReference type="PANTHER" id="PTHR12112:SF22">
    <property type="entry name" value="MANGANESE-DEPENDENT INORGANIC PYROPHOSPHATASE-RELATED"/>
    <property type="match status" value="1"/>
</dbReference>
<dbReference type="GO" id="GO:0046872">
    <property type="term" value="F:metal ion binding"/>
    <property type="evidence" value="ECO:0007669"/>
    <property type="project" value="UniProtKB-KW"/>
</dbReference>
<evidence type="ECO:0000256" key="8">
    <source>
        <dbReference type="PROSITE-ProRule" id="PRU00703"/>
    </source>
</evidence>
<evidence type="ECO:0000256" key="1">
    <source>
        <dbReference type="ARBA" id="ARBA00001936"/>
    </source>
</evidence>
<keyword evidence="5" id="KW-0464">Manganese</keyword>
<comment type="caution">
    <text evidence="10">The sequence shown here is derived from an EMBL/GenBank/DDBJ whole genome shotgun (WGS) entry which is preliminary data.</text>
</comment>
<dbReference type="PANTHER" id="PTHR12112">
    <property type="entry name" value="BNIP - RELATED"/>
    <property type="match status" value="1"/>
</dbReference>
<dbReference type="RefSeq" id="WP_154553726.1">
    <property type="nucleotide sequence ID" value="NZ_VUNA01000003.1"/>
</dbReference>
<dbReference type="NCBIfam" id="NF011443">
    <property type="entry name" value="PRK14869.1-5"/>
    <property type="match status" value="1"/>
</dbReference>
<dbReference type="Pfam" id="PF00571">
    <property type="entry name" value="CBS"/>
    <property type="match status" value="2"/>
</dbReference>
<dbReference type="Gene3D" id="3.40.1390.20">
    <property type="entry name" value="HprK N-terminal domain-like"/>
    <property type="match status" value="1"/>
</dbReference>
<dbReference type="PROSITE" id="PS51371">
    <property type="entry name" value="CBS"/>
    <property type="match status" value="2"/>
</dbReference>
<dbReference type="Proteomes" id="UP000469424">
    <property type="component" value="Unassembled WGS sequence"/>
</dbReference>
<dbReference type="AlphaFoldDB" id="A0A6N7XKP3"/>
<dbReference type="InterPro" id="IPR046342">
    <property type="entry name" value="CBS_dom_sf"/>
</dbReference>
<reference evidence="10 11" key="1">
    <citation type="submission" date="2019-08" db="EMBL/GenBank/DDBJ databases">
        <title>In-depth cultivation of the pig gut microbiome towards novel bacterial diversity and tailored functional studies.</title>
        <authorList>
            <person name="Wylensek D."/>
            <person name="Hitch T.C.A."/>
            <person name="Clavel T."/>
        </authorList>
    </citation>
    <scope>NUCLEOTIDE SEQUENCE [LARGE SCALE GENOMIC DNA]</scope>
    <source>
        <strain evidence="10 11">WCA-MUC-591-APC-4B</strain>
    </source>
</reference>
<dbReference type="GO" id="GO:0005737">
    <property type="term" value="C:cytoplasm"/>
    <property type="evidence" value="ECO:0007669"/>
    <property type="project" value="InterPro"/>
</dbReference>
<evidence type="ECO:0000313" key="11">
    <source>
        <dbReference type="Proteomes" id="UP000469424"/>
    </source>
</evidence>
<dbReference type="FunFam" id="3.90.1640.10:FF:000001">
    <property type="entry name" value="Probable manganese-dependent inorganic pyrophosphatase"/>
    <property type="match status" value="1"/>
</dbReference>
<evidence type="ECO:0000256" key="3">
    <source>
        <dbReference type="ARBA" id="ARBA00022723"/>
    </source>
</evidence>
<dbReference type="SMART" id="SM00116">
    <property type="entry name" value="CBS"/>
    <property type="match status" value="2"/>
</dbReference>
<feature type="domain" description="CBS" evidence="9">
    <location>
        <begin position="254"/>
        <end position="312"/>
    </location>
</feature>
<dbReference type="InterPro" id="IPR004097">
    <property type="entry name" value="DHHA2"/>
</dbReference>
<dbReference type="SMART" id="SM01131">
    <property type="entry name" value="DHHA2"/>
    <property type="match status" value="1"/>
</dbReference>
<dbReference type="SUPFAM" id="SSF54631">
    <property type="entry name" value="CBS-domain pair"/>
    <property type="match status" value="1"/>
</dbReference>
<dbReference type="InterPro" id="IPR001667">
    <property type="entry name" value="DDH_dom"/>
</dbReference>
<dbReference type="Pfam" id="PF01368">
    <property type="entry name" value="DHH"/>
    <property type="match status" value="1"/>
</dbReference>
<protein>
    <recommendedName>
        <fullName evidence="2">inorganic diphosphatase</fullName>
        <ecNumber evidence="2">3.6.1.1</ecNumber>
    </recommendedName>
    <alternativeName>
        <fullName evidence="6">Pyrophosphate phospho-hydrolase</fullName>
    </alternativeName>
</protein>
<evidence type="ECO:0000313" key="10">
    <source>
        <dbReference type="EMBL" id="MST70161.1"/>
    </source>
</evidence>
<dbReference type="SUPFAM" id="SSF64182">
    <property type="entry name" value="DHH phosphoesterases"/>
    <property type="match status" value="1"/>
</dbReference>
<dbReference type="NCBIfam" id="NF011442">
    <property type="entry name" value="PRK14869.1-4"/>
    <property type="match status" value="1"/>
</dbReference>